<dbReference type="EMBL" id="LR796338">
    <property type="protein sequence ID" value="CAB4137142.1"/>
    <property type="molecule type" value="Genomic_DNA"/>
</dbReference>
<dbReference type="EMBL" id="LR796481">
    <property type="protein sequence ID" value="CAB4147138.1"/>
    <property type="molecule type" value="Genomic_DNA"/>
</dbReference>
<evidence type="ECO:0000313" key="1">
    <source>
        <dbReference type="EMBL" id="CAB4137142.1"/>
    </source>
</evidence>
<protein>
    <submittedName>
        <fullName evidence="2">Uncharacterized protein</fullName>
    </submittedName>
</protein>
<sequence length="93" mass="10519">MANRKQNFPHIKDGVRYDMMKIGNQVHVTAEDGDGERMSSASFEPDQAAGMFVASEGTVDLHPEHAKAGVGRMMGKLVNQRYMRHFDNWNPNR</sequence>
<organism evidence="2">
    <name type="scientific">uncultured Caudovirales phage</name>
    <dbReference type="NCBI Taxonomy" id="2100421"/>
    <lineage>
        <taxon>Viruses</taxon>
        <taxon>Duplodnaviria</taxon>
        <taxon>Heunggongvirae</taxon>
        <taxon>Uroviricota</taxon>
        <taxon>Caudoviricetes</taxon>
        <taxon>Peduoviridae</taxon>
        <taxon>Maltschvirus</taxon>
        <taxon>Maltschvirus maltsch</taxon>
    </lineage>
</organism>
<gene>
    <name evidence="1" type="ORF">UFOVP325_17</name>
    <name evidence="2" type="ORF">UFOVP430_12</name>
</gene>
<evidence type="ECO:0000313" key="2">
    <source>
        <dbReference type="EMBL" id="CAB4147138.1"/>
    </source>
</evidence>
<name>A0A6J5MKS6_9CAUD</name>
<proteinExistence type="predicted"/>
<accession>A0A6J5MKS6</accession>
<reference evidence="2" key="1">
    <citation type="submission" date="2020-04" db="EMBL/GenBank/DDBJ databases">
        <authorList>
            <person name="Chiriac C."/>
            <person name="Salcher M."/>
            <person name="Ghai R."/>
            <person name="Kavagutti S V."/>
        </authorList>
    </citation>
    <scope>NUCLEOTIDE SEQUENCE</scope>
</reference>